<dbReference type="PANTHER" id="PTHR26379">
    <property type="entry name" value="BTB/POZ AND MATH DOMAIN-CONTAINING PROTEIN 1"/>
    <property type="match status" value="1"/>
</dbReference>
<dbReference type="Gene3D" id="3.30.710.10">
    <property type="entry name" value="Potassium Channel Kv1.1, Chain A"/>
    <property type="match status" value="1"/>
</dbReference>
<dbReference type="InterPro" id="IPR045005">
    <property type="entry name" value="BPM1-6"/>
</dbReference>
<dbReference type="Pfam" id="PF00651">
    <property type="entry name" value="BTB"/>
    <property type="match status" value="1"/>
</dbReference>
<dbReference type="InterPro" id="IPR011333">
    <property type="entry name" value="SKP1/BTB/POZ_sf"/>
</dbReference>
<proteinExistence type="predicted"/>
<name>A0AAV5DAL7_ELECO</name>
<evidence type="ECO:0000259" key="2">
    <source>
        <dbReference type="PROSITE" id="PS50097"/>
    </source>
</evidence>
<dbReference type="PROSITE" id="PS50097">
    <property type="entry name" value="BTB"/>
    <property type="match status" value="1"/>
</dbReference>
<feature type="domain" description="BTB" evidence="2">
    <location>
        <begin position="54"/>
        <end position="121"/>
    </location>
</feature>
<accession>A0AAV5DAL7</accession>
<keyword evidence="4" id="KW-1185">Reference proteome</keyword>
<dbReference type="AlphaFoldDB" id="A0AAV5DAL7"/>
<dbReference type="EMBL" id="BQKI01000013">
    <property type="protein sequence ID" value="GJN07327.1"/>
    <property type="molecule type" value="Genomic_DNA"/>
</dbReference>
<reference evidence="3" key="2">
    <citation type="submission" date="2021-12" db="EMBL/GenBank/DDBJ databases">
        <title>Resequencing data analysis of finger millet.</title>
        <authorList>
            <person name="Hatakeyama M."/>
            <person name="Aluri S."/>
            <person name="Balachadran M.T."/>
            <person name="Sivarajan S.R."/>
            <person name="Poveda L."/>
            <person name="Shimizu-Inatsugi R."/>
            <person name="Schlapbach R."/>
            <person name="Sreeman S.M."/>
            <person name="Shimizu K.K."/>
        </authorList>
    </citation>
    <scope>NUCLEOTIDE SEQUENCE</scope>
</reference>
<dbReference type="GO" id="GO:0016567">
    <property type="term" value="P:protein ubiquitination"/>
    <property type="evidence" value="ECO:0007669"/>
    <property type="project" value="InterPro"/>
</dbReference>
<evidence type="ECO:0000256" key="1">
    <source>
        <dbReference type="ARBA" id="ARBA00004906"/>
    </source>
</evidence>
<gene>
    <name evidence="3" type="primary">ga25148</name>
    <name evidence="3" type="ORF">PR202_ga25148</name>
</gene>
<dbReference type="InterPro" id="IPR000210">
    <property type="entry name" value="BTB/POZ_dom"/>
</dbReference>
<protein>
    <recommendedName>
        <fullName evidence="2">BTB domain-containing protein</fullName>
    </recommendedName>
</protein>
<organism evidence="3 4">
    <name type="scientific">Eleusine coracana subsp. coracana</name>
    <dbReference type="NCBI Taxonomy" id="191504"/>
    <lineage>
        <taxon>Eukaryota</taxon>
        <taxon>Viridiplantae</taxon>
        <taxon>Streptophyta</taxon>
        <taxon>Embryophyta</taxon>
        <taxon>Tracheophyta</taxon>
        <taxon>Spermatophyta</taxon>
        <taxon>Magnoliopsida</taxon>
        <taxon>Liliopsida</taxon>
        <taxon>Poales</taxon>
        <taxon>Poaceae</taxon>
        <taxon>PACMAD clade</taxon>
        <taxon>Chloridoideae</taxon>
        <taxon>Cynodonteae</taxon>
        <taxon>Eleusininae</taxon>
        <taxon>Eleusine</taxon>
    </lineage>
</organism>
<dbReference type="PANTHER" id="PTHR26379:SF180">
    <property type="entry name" value="TRAF TRANSCRIPTION FACTOR"/>
    <property type="match status" value="1"/>
</dbReference>
<reference evidence="3" key="1">
    <citation type="journal article" date="2018" name="DNA Res.">
        <title>Multiple hybrid de novo genome assembly of finger millet, an orphan allotetraploid crop.</title>
        <authorList>
            <person name="Hatakeyama M."/>
            <person name="Aluri S."/>
            <person name="Balachadran M.T."/>
            <person name="Sivarajan S.R."/>
            <person name="Patrignani A."/>
            <person name="Gruter S."/>
            <person name="Poveda L."/>
            <person name="Shimizu-Inatsugi R."/>
            <person name="Baeten J."/>
            <person name="Francoijs K.J."/>
            <person name="Nataraja K.N."/>
            <person name="Reddy Y.A.N."/>
            <person name="Phadnis S."/>
            <person name="Ravikumar R.L."/>
            <person name="Schlapbach R."/>
            <person name="Sreeman S.M."/>
            <person name="Shimizu K.K."/>
        </authorList>
    </citation>
    <scope>NUCLEOTIDE SEQUENCE</scope>
</reference>
<dbReference type="Proteomes" id="UP001054889">
    <property type="component" value="Unassembled WGS sequence"/>
</dbReference>
<dbReference type="SMART" id="SM00225">
    <property type="entry name" value="BTB"/>
    <property type="match status" value="1"/>
</dbReference>
<evidence type="ECO:0000313" key="4">
    <source>
        <dbReference type="Proteomes" id="UP001054889"/>
    </source>
</evidence>
<sequence length="127" mass="14120">MTRAEAYGSGYLKNCSLTVWQCTVTVFKNSEDNPLLSSDLHNHLCELLRSGAGADITFVVSGESFAAHKNVLAARSPVFMAEFFGEMKETTSACVEIKEIEPAVFKALLQFIYTDMVLTAMRWKVSR</sequence>
<evidence type="ECO:0000313" key="3">
    <source>
        <dbReference type="EMBL" id="GJN07327.1"/>
    </source>
</evidence>
<comment type="pathway">
    <text evidence="1">Protein modification; protein ubiquitination.</text>
</comment>
<comment type="caution">
    <text evidence="3">The sequence shown here is derived from an EMBL/GenBank/DDBJ whole genome shotgun (WGS) entry which is preliminary data.</text>
</comment>
<dbReference type="SUPFAM" id="SSF54695">
    <property type="entry name" value="POZ domain"/>
    <property type="match status" value="1"/>
</dbReference>